<dbReference type="EMBL" id="CAXJIO010000018">
    <property type="protein sequence ID" value="CAL2104596.1"/>
    <property type="molecule type" value="Genomic_DNA"/>
</dbReference>
<reference evidence="1 2" key="1">
    <citation type="submission" date="2024-05" db="EMBL/GenBank/DDBJ databases">
        <authorList>
            <person name="Duchaud E."/>
        </authorList>
    </citation>
    <scope>NUCLEOTIDE SEQUENCE [LARGE SCALE GENOMIC DNA]</scope>
    <source>
        <strain evidence="1">Ena-SAMPLE-TAB-13-05-2024-13:56:06:370-140308</strain>
    </source>
</reference>
<evidence type="ECO:0000313" key="2">
    <source>
        <dbReference type="Proteomes" id="UP001497527"/>
    </source>
</evidence>
<sequence length="486" mass="55535">MAETEFKITLNETGQSMSRTLTGKRLAFFNPKWSYDKEGKNTITKAELSETVYFHIELTGLPNNWDLTFKLFDHDNLIRDGLDDKKFDGKEVEIKTNVYEENNVKKATVKLELDQRWEPLLLKDTGHDLELYWKINFIKPNSTAEGSSTVPKFEEERLEVELSSQTLFFKPSINGGKLPQLIANDGTPLYLVNLKNAVIDEVTNKIKSETKSYLKNKAKDIINNTVKEHNNKIENKVTTIALVKLAKGNIVDRNGKIHSKTRNIYQYTEEVFGKEIIVKRGKHFGNETVKSAPNQAHFFATNGEKVEILNAKKIKPIMNTDNAFKLFDKLFNIVDFSMSELDEITSNPLSVPSVGSQKITSLLGKNAALGISLWVEFLGYLAMVEHKKIEKLVDNELEYKLEKAKLEGYDAVFKFVNSYKTHDIIEISSETFSALLLGKFKTLDEVLNYQSKIIDDFNLNIKLLVKTKIEEEKIKPTEIIESIFIN</sequence>
<accession>A0ABM9PG43</accession>
<evidence type="ECO:0000313" key="1">
    <source>
        <dbReference type="EMBL" id="CAL2104596.1"/>
    </source>
</evidence>
<name>A0ABM9PG43_9FLAO</name>
<keyword evidence="2" id="KW-1185">Reference proteome</keyword>
<dbReference type="Proteomes" id="UP001497527">
    <property type="component" value="Unassembled WGS sequence"/>
</dbReference>
<dbReference type="RefSeq" id="WP_348721690.1">
    <property type="nucleotide sequence ID" value="NZ_CAXJIO010000018.1"/>
</dbReference>
<proteinExistence type="predicted"/>
<protein>
    <submittedName>
        <fullName evidence="1">Uncharacterized protein</fullName>
    </submittedName>
</protein>
<gene>
    <name evidence="1" type="ORF">T190423A01A_90021</name>
</gene>
<comment type="caution">
    <text evidence="1">The sequence shown here is derived from an EMBL/GenBank/DDBJ whole genome shotgun (WGS) entry which is preliminary data.</text>
</comment>
<organism evidence="1 2">
    <name type="scientific">Tenacibaculum polynesiense</name>
    <dbReference type="NCBI Taxonomy" id="3137857"/>
    <lineage>
        <taxon>Bacteria</taxon>
        <taxon>Pseudomonadati</taxon>
        <taxon>Bacteroidota</taxon>
        <taxon>Flavobacteriia</taxon>
        <taxon>Flavobacteriales</taxon>
        <taxon>Flavobacteriaceae</taxon>
        <taxon>Tenacibaculum</taxon>
    </lineage>
</organism>